<name>A0A177AQR1_9BILA</name>
<evidence type="ECO:0000313" key="2">
    <source>
        <dbReference type="Proteomes" id="UP000078046"/>
    </source>
</evidence>
<reference evidence="1 2" key="1">
    <citation type="submission" date="2016-04" db="EMBL/GenBank/DDBJ databases">
        <title>The genome of Intoshia linei affirms orthonectids as highly simplified spiralians.</title>
        <authorList>
            <person name="Mikhailov K.V."/>
            <person name="Slusarev G.S."/>
            <person name="Nikitin M.A."/>
            <person name="Logacheva M.D."/>
            <person name="Penin A."/>
            <person name="Aleoshin V."/>
            <person name="Panchin Y.V."/>
        </authorList>
    </citation>
    <scope>NUCLEOTIDE SEQUENCE [LARGE SCALE GENOMIC DNA]</scope>
    <source>
        <strain evidence="1">Intl2013</strain>
        <tissue evidence="1">Whole animal</tissue>
    </source>
</reference>
<accession>A0A177AQR1</accession>
<sequence length="75" mass="8730">MSIFGHSLTIILQVTSPLMSNIMSKLIKYLINSQKKKQIFPEKLNCLYENRRVSSLNKEMKHQVMFQSGKRSANE</sequence>
<gene>
    <name evidence="1" type="ORF">A3Q56_08149</name>
</gene>
<dbReference type="EMBL" id="LWCA01002078">
    <property type="protein sequence ID" value="OAF64150.1"/>
    <property type="molecule type" value="Genomic_DNA"/>
</dbReference>
<organism evidence="1 2">
    <name type="scientific">Intoshia linei</name>
    <dbReference type="NCBI Taxonomy" id="1819745"/>
    <lineage>
        <taxon>Eukaryota</taxon>
        <taxon>Metazoa</taxon>
        <taxon>Spiralia</taxon>
        <taxon>Lophotrochozoa</taxon>
        <taxon>Mesozoa</taxon>
        <taxon>Orthonectida</taxon>
        <taxon>Rhopaluridae</taxon>
        <taxon>Intoshia</taxon>
    </lineage>
</organism>
<comment type="caution">
    <text evidence="1">The sequence shown here is derived from an EMBL/GenBank/DDBJ whole genome shotgun (WGS) entry which is preliminary data.</text>
</comment>
<evidence type="ECO:0000313" key="1">
    <source>
        <dbReference type="EMBL" id="OAF64150.1"/>
    </source>
</evidence>
<protein>
    <submittedName>
        <fullName evidence="1">Uncharacterized protein</fullName>
    </submittedName>
</protein>
<proteinExistence type="predicted"/>
<dbReference type="Proteomes" id="UP000078046">
    <property type="component" value="Unassembled WGS sequence"/>
</dbReference>
<keyword evidence="2" id="KW-1185">Reference proteome</keyword>
<dbReference type="AlphaFoldDB" id="A0A177AQR1"/>